<evidence type="ECO:0000256" key="8">
    <source>
        <dbReference type="SAM" id="MobiDB-lite"/>
    </source>
</evidence>
<feature type="region of interest" description="Disordered" evidence="8">
    <location>
        <begin position="93"/>
        <end position="131"/>
    </location>
</feature>
<dbReference type="CDD" id="cd00473">
    <property type="entry name" value="bS6"/>
    <property type="match status" value="1"/>
</dbReference>
<dbReference type="InterPro" id="IPR020814">
    <property type="entry name" value="Ribosomal_S6_plastid/chlpt"/>
</dbReference>
<keyword evidence="5 7" id="KW-0687">Ribonucleoprotein</keyword>
<dbReference type="PROSITE" id="PS01048">
    <property type="entry name" value="RIBOSOMAL_S6"/>
    <property type="match status" value="1"/>
</dbReference>
<evidence type="ECO:0000256" key="2">
    <source>
        <dbReference type="ARBA" id="ARBA00022730"/>
    </source>
</evidence>
<dbReference type="Proteomes" id="UP000178272">
    <property type="component" value="Unassembled WGS sequence"/>
</dbReference>
<evidence type="ECO:0000313" key="9">
    <source>
        <dbReference type="EMBL" id="OGY10965.1"/>
    </source>
</evidence>
<dbReference type="InterPro" id="IPR014717">
    <property type="entry name" value="Transl_elong_EF1B/ribsomal_bS6"/>
</dbReference>
<dbReference type="Gene3D" id="3.30.70.60">
    <property type="match status" value="1"/>
</dbReference>
<dbReference type="GO" id="GO:1990904">
    <property type="term" value="C:ribonucleoprotein complex"/>
    <property type="evidence" value="ECO:0007669"/>
    <property type="project" value="UniProtKB-KW"/>
</dbReference>
<feature type="compositionally biased region" description="Basic residues" evidence="8">
    <location>
        <begin position="122"/>
        <end position="131"/>
    </location>
</feature>
<keyword evidence="2 7" id="KW-0699">rRNA-binding</keyword>
<evidence type="ECO:0000256" key="1">
    <source>
        <dbReference type="ARBA" id="ARBA00009512"/>
    </source>
</evidence>
<dbReference type="GO" id="GO:0005840">
    <property type="term" value="C:ribosome"/>
    <property type="evidence" value="ECO:0007669"/>
    <property type="project" value="UniProtKB-KW"/>
</dbReference>
<evidence type="ECO:0000256" key="4">
    <source>
        <dbReference type="ARBA" id="ARBA00022980"/>
    </source>
</evidence>
<evidence type="ECO:0000256" key="7">
    <source>
        <dbReference type="HAMAP-Rule" id="MF_00360"/>
    </source>
</evidence>
<comment type="function">
    <text evidence="7">Binds together with bS18 to 16S ribosomal RNA.</text>
</comment>
<sequence>MNTYELTIVLTGSMPEPKQKAVLDKIKKAVADSGGKVDKEDSWGKKQLAYPIKHEKEGYYFFFELMLPPDHANGIKRLIENDEQVARHLLIRTQDKVQSTQGKKETAPETEKQSVDKEKKVVKSKRKARKK</sequence>
<keyword evidence="4 7" id="KW-0689">Ribosomal protein</keyword>
<dbReference type="GO" id="GO:0070181">
    <property type="term" value="F:small ribosomal subunit rRNA binding"/>
    <property type="evidence" value="ECO:0007669"/>
    <property type="project" value="TreeGrafter"/>
</dbReference>
<dbReference type="Pfam" id="PF01250">
    <property type="entry name" value="Ribosomal_S6"/>
    <property type="match status" value="1"/>
</dbReference>
<evidence type="ECO:0000256" key="3">
    <source>
        <dbReference type="ARBA" id="ARBA00022884"/>
    </source>
</evidence>
<reference evidence="9 10" key="1">
    <citation type="journal article" date="2016" name="Nat. Commun.">
        <title>Thousands of microbial genomes shed light on interconnected biogeochemical processes in an aquifer system.</title>
        <authorList>
            <person name="Anantharaman K."/>
            <person name="Brown C.T."/>
            <person name="Hug L.A."/>
            <person name="Sharon I."/>
            <person name="Castelle C.J."/>
            <person name="Probst A.J."/>
            <person name="Thomas B.C."/>
            <person name="Singh A."/>
            <person name="Wilkins M.J."/>
            <person name="Karaoz U."/>
            <person name="Brodie E.L."/>
            <person name="Williams K.H."/>
            <person name="Hubbard S.S."/>
            <person name="Banfield J.F."/>
        </authorList>
    </citation>
    <scope>NUCLEOTIDE SEQUENCE [LARGE SCALE GENOMIC DNA]</scope>
</reference>
<dbReference type="SUPFAM" id="SSF54995">
    <property type="entry name" value="Ribosomal protein S6"/>
    <property type="match status" value="1"/>
</dbReference>
<dbReference type="GO" id="GO:0006412">
    <property type="term" value="P:translation"/>
    <property type="evidence" value="ECO:0007669"/>
    <property type="project" value="UniProtKB-UniRule"/>
</dbReference>
<dbReference type="EMBL" id="MHCA01000046">
    <property type="protein sequence ID" value="OGY10965.1"/>
    <property type="molecule type" value="Genomic_DNA"/>
</dbReference>
<name>A0A1G1V6C1_9BACT</name>
<dbReference type="GO" id="GO:0003735">
    <property type="term" value="F:structural constituent of ribosome"/>
    <property type="evidence" value="ECO:0007669"/>
    <property type="project" value="InterPro"/>
</dbReference>
<comment type="similarity">
    <text evidence="1 7">Belongs to the bacterial ribosomal protein bS6 family.</text>
</comment>
<dbReference type="GO" id="GO:0005737">
    <property type="term" value="C:cytoplasm"/>
    <property type="evidence" value="ECO:0007669"/>
    <property type="project" value="UniProtKB-ARBA"/>
</dbReference>
<dbReference type="PANTHER" id="PTHR21011:SF1">
    <property type="entry name" value="SMALL RIBOSOMAL SUBUNIT PROTEIN BS6M"/>
    <property type="match status" value="1"/>
</dbReference>
<dbReference type="PANTHER" id="PTHR21011">
    <property type="entry name" value="MITOCHONDRIAL 28S RIBOSOMAL PROTEIN S6"/>
    <property type="match status" value="1"/>
</dbReference>
<dbReference type="InterPro" id="IPR035980">
    <property type="entry name" value="Ribosomal_bS6_sf"/>
</dbReference>
<gene>
    <name evidence="7" type="primary">rpsF</name>
    <name evidence="9" type="ORF">A3F61_02545</name>
</gene>
<accession>A0A1G1V6C1</accession>
<protein>
    <recommendedName>
        <fullName evidence="6 7">Small ribosomal subunit protein bS6</fullName>
    </recommendedName>
</protein>
<evidence type="ECO:0000256" key="5">
    <source>
        <dbReference type="ARBA" id="ARBA00023274"/>
    </source>
</evidence>
<dbReference type="InterPro" id="IPR020815">
    <property type="entry name" value="Ribosomal_bS6_CS"/>
</dbReference>
<keyword evidence="3 7" id="KW-0694">RNA-binding</keyword>
<comment type="caution">
    <text evidence="9">The sequence shown here is derived from an EMBL/GenBank/DDBJ whole genome shotgun (WGS) entry which is preliminary data.</text>
</comment>
<dbReference type="NCBIfam" id="TIGR00166">
    <property type="entry name" value="S6"/>
    <property type="match status" value="1"/>
</dbReference>
<proteinExistence type="inferred from homology"/>
<dbReference type="AlphaFoldDB" id="A0A1G1V6C1"/>
<dbReference type="STRING" id="1797517.A3F61_02545"/>
<dbReference type="HAMAP" id="MF_00360">
    <property type="entry name" value="Ribosomal_bS6"/>
    <property type="match status" value="1"/>
</dbReference>
<evidence type="ECO:0000256" key="6">
    <source>
        <dbReference type="ARBA" id="ARBA00035294"/>
    </source>
</evidence>
<dbReference type="InterPro" id="IPR000529">
    <property type="entry name" value="Ribosomal_bS6"/>
</dbReference>
<feature type="compositionally biased region" description="Basic and acidic residues" evidence="8">
    <location>
        <begin position="102"/>
        <end position="121"/>
    </location>
</feature>
<organism evidence="9 10">
    <name type="scientific">Candidatus Blackburnbacteria bacterium RIFCSPHIGHO2_12_FULL_41_13b</name>
    <dbReference type="NCBI Taxonomy" id="1797517"/>
    <lineage>
        <taxon>Bacteria</taxon>
        <taxon>Candidatus Blackburniibacteriota</taxon>
    </lineage>
</organism>
<evidence type="ECO:0000313" key="10">
    <source>
        <dbReference type="Proteomes" id="UP000178272"/>
    </source>
</evidence>